<name>A0AAV7QR15_PLEWA</name>
<evidence type="ECO:0000313" key="2">
    <source>
        <dbReference type="Proteomes" id="UP001066276"/>
    </source>
</evidence>
<gene>
    <name evidence="1" type="ORF">NDU88_007878</name>
</gene>
<sequence>MARPLQPLPLRAPAVPLLEKASSATRGNSNLSTPTDGRPIVVIILNYAGFKKGVNLECVRHVVWRSPR</sequence>
<reference evidence="1" key="1">
    <citation type="journal article" date="2022" name="bioRxiv">
        <title>Sequencing and chromosome-scale assembly of the giantPleurodeles waltlgenome.</title>
        <authorList>
            <person name="Brown T."/>
            <person name="Elewa A."/>
            <person name="Iarovenko S."/>
            <person name="Subramanian E."/>
            <person name="Araus A.J."/>
            <person name="Petzold A."/>
            <person name="Susuki M."/>
            <person name="Suzuki K.-i.T."/>
            <person name="Hayashi T."/>
            <person name="Toyoda A."/>
            <person name="Oliveira C."/>
            <person name="Osipova E."/>
            <person name="Leigh N.D."/>
            <person name="Simon A."/>
            <person name="Yun M.H."/>
        </authorList>
    </citation>
    <scope>NUCLEOTIDE SEQUENCE</scope>
    <source>
        <strain evidence="1">20211129_DDA</strain>
        <tissue evidence="1">Liver</tissue>
    </source>
</reference>
<accession>A0AAV7QR15</accession>
<organism evidence="1 2">
    <name type="scientific">Pleurodeles waltl</name>
    <name type="common">Iberian ribbed newt</name>
    <dbReference type="NCBI Taxonomy" id="8319"/>
    <lineage>
        <taxon>Eukaryota</taxon>
        <taxon>Metazoa</taxon>
        <taxon>Chordata</taxon>
        <taxon>Craniata</taxon>
        <taxon>Vertebrata</taxon>
        <taxon>Euteleostomi</taxon>
        <taxon>Amphibia</taxon>
        <taxon>Batrachia</taxon>
        <taxon>Caudata</taxon>
        <taxon>Salamandroidea</taxon>
        <taxon>Salamandridae</taxon>
        <taxon>Pleurodelinae</taxon>
        <taxon>Pleurodeles</taxon>
    </lineage>
</organism>
<dbReference type="Proteomes" id="UP001066276">
    <property type="component" value="Chromosome 6"/>
</dbReference>
<proteinExistence type="predicted"/>
<dbReference type="EMBL" id="JANPWB010000010">
    <property type="protein sequence ID" value="KAJ1141550.1"/>
    <property type="molecule type" value="Genomic_DNA"/>
</dbReference>
<protein>
    <submittedName>
        <fullName evidence="1">Uncharacterized protein</fullName>
    </submittedName>
</protein>
<dbReference type="AlphaFoldDB" id="A0AAV7QR15"/>
<comment type="caution">
    <text evidence="1">The sequence shown here is derived from an EMBL/GenBank/DDBJ whole genome shotgun (WGS) entry which is preliminary data.</text>
</comment>
<keyword evidence="2" id="KW-1185">Reference proteome</keyword>
<evidence type="ECO:0000313" key="1">
    <source>
        <dbReference type="EMBL" id="KAJ1141550.1"/>
    </source>
</evidence>